<dbReference type="WBParaSite" id="JU765_v2.g9113.t1">
    <property type="protein sequence ID" value="JU765_v2.g9113.t1"/>
    <property type="gene ID" value="JU765_v2.g9113"/>
</dbReference>
<dbReference type="Proteomes" id="UP000887576">
    <property type="component" value="Unplaced"/>
</dbReference>
<sequence length="257" mass="30830">MSHVENCNCIAKKYEFPSNIIPDYNLAFWIIRGDNVCKWTTRPRTVPKLKTERSKYRKITVDFLDLLLRERLANEDYSFPTTNSPMNDTVFFITDYVKYHFDVDWIIAQRFIEFEHWRITGHNYCLLEDLQPIMTENVTEAIFKCHEIILKKIETFLPNLKYLSCRKKVVKDWPKALIFEKIKTLEIHTEKVDDWKALATFIKRQKSGFKMIIEGHRSSDFKFNKENLLDYFKLCDPNLPEHCLTLFSWSNKDYCLK</sequence>
<evidence type="ECO:0000313" key="2">
    <source>
        <dbReference type="WBParaSite" id="JU765_v2.g9113.t1"/>
    </source>
</evidence>
<organism evidence="1 2">
    <name type="scientific">Panagrolaimus sp. JU765</name>
    <dbReference type="NCBI Taxonomy" id="591449"/>
    <lineage>
        <taxon>Eukaryota</taxon>
        <taxon>Metazoa</taxon>
        <taxon>Ecdysozoa</taxon>
        <taxon>Nematoda</taxon>
        <taxon>Chromadorea</taxon>
        <taxon>Rhabditida</taxon>
        <taxon>Tylenchina</taxon>
        <taxon>Panagrolaimomorpha</taxon>
        <taxon>Panagrolaimoidea</taxon>
        <taxon>Panagrolaimidae</taxon>
        <taxon>Panagrolaimus</taxon>
    </lineage>
</organism>
<protein>
    <submittedName>
        <fullName evidence="2">Uncharacterized protein</fullName>
    </submittedName>
</protein>
<proteinExistence type="predicted"/>
<accession>A0AC34RQ24</accession>
<name>A0AC34RQ24_9BILA</name>
<reference evidence="2" key="1">
    <citation type="submission" date="2022-11" db="UniProtKB">
        <authorList>
            <consortium name="WormBaseParasite"/>
        </authorList>
    </citation>
    <scope>IDENTIFICATION</scope>
</reference>
<evidence type="ECO:0000313" key="1">
    <source>
        <dbReference type="Proteomes" id="UP000887576"/>
    </source>
</evidence>